<proteinExistence type="predicted"/>
<dbReference type="Proteomes" id="UP000295341">
    <property type="component" value="Unassembled WGS sequence"/>
</dbReference>
<evidence type="ECO:0000313" key="2">
    <source>
        <dbReference type="Proteomes" id="UP000295341"/>
    </source>
</evidence>
<accession>A0A4S3K3A8</accession>
<name>A0A4S3K3A8_9GAMM</name>
<reference evidence="1 2" key="1">
    <citation type="submission" date="2019-03" db="EMBL/GenBank/DDBJ databases">
        <title>Genomic Encyclopedia of Type Strains, Phase IV (KMG-IV): sequencing the most valuable type-strain genomes for metagenomic binning, comparative biology and taxonomic classification.</title>
        <authorList>
            <person name="Goeker M."/>
        </authorList>
    </citation>
    <scope>NUCLEOTIDE SEQUENCE [LARGE SCALE GENOMIC DNA]</scope>
    <source>
        <strain evidence="1 2">DSM 26377</strain>
    </source>
</reference>
<dbReference type="AlphaFoldDB" id="A0A4S3K3A8"/>
<evidence type="ECO:0000313" key="1">
    <source>
        <dbReference type="EMBL" id="TDU28978.1"/>
    </source>
</evidence>
<keyword evidence="2" id="KW-1185">Reference proteome</keyword>
<sequence length="141" mass="15453">MPGAGFIRTGRSALLCSRTPSPIPLETETVNAWRRIGIILLLMTMPLQAAIIPRLVGHWIGAYRGQPIDLQLNGDGTGSYQNQPIKWQVQYGQLRIDRDGEVEVFAMKADAETLVMAGGEMATLLVLVRVSEPPEPEVADE</sequence>
<dbReference type="EMBL" id="SOBT01000009">
    <property type="protein sequence ID" value="TDU28978.1"/>
    <property type="molecule type" value="Genomic_DNA"/>
</dbReference>
<comment type="caution">
    <text evidence="1">The sequence shown here is derived from an EMBL/GenBank/DDBJ whole genome shotgun (WGS) entry which is preliminary data.</text>
</comment>
<gene>
    <name evidence="1" type="ORF">DFR24_3360</name>
</gene>
<protein>
    <submittedName>
        <fullName evidence="1">Uncharacterized protein</fullName>
    </submittedName>
</protein>
<organism evidence="1 2">
    <name type="scientific">Panacagrimonas perspica</name>
    <dbReference type="NCBI Taxonomy" id="381431"/>
    <lineage>
        <taxon>Bacteria</taxon>
        <taxon>Pseudomonadati</taxon>
        <taxon>Pseudomonadota</taxon>
        <taxon>Gammaproteobacteria</taxon>
        <taxon>Nevskiales</taxon>
        <taxon>Nevskiaceae</taxon>
        <taxon>Panacagrimonas</taxon>
    </lineage>
</organism>